<reference evidence="2 3" key="1">
    <citation type="submission" date="2019-06" db="EMBL/GenBank/DDBJ databases">
        <title>Whole genome shotgun sequence of Pseudonocardia saturnea NBRC 14499.</title>
        <authorList>
            <person name="Hosoyama A."/>
            <person name="Uohara A."/>
            <person name="Ohji S."/>
            <person name="Ichikawa N."/>
        </authorList>
    </citation>
    <scope>NUCLEOTIDE SEQUENCE [LARGE SCALE GENOMIC DNA]</scope>
    <source>
        <strain evidence="2 3">NBRC 14499</strain>
    </source>
</reference>
<feature type="compositionally biased region" description="Pro residues" evidence="1">
    <location>
        <begin position="22"/>
        <end position="31"/>
    </location>
</feature>
<feature type="region of interest" description="Disordered" evidence="1">
    <location>
        <begin position="1"/>
        <end position="35"/>
    </location>
</feature>
<evidence type="ECO:0000313" key="2">
    <source>
        <dbReference type="EMBL" id="GEC29597.1"/>
    </source>
</evidence>
<dbReference type="EMBL" id="BJNH01000141">
    <property type="protein sequence ID" value="GEC29597.1"/>
    <property type="molecule type" value="Genomic_DNA"/>
</dbReference>
<comment type="caution">
    <text evidence="2">The sequence shown here is derived from an EMBL/GenBank/DDBJ whole genome shotgun (WGS) entry which is preliminary data.</text>
</comment>
<name>A0ABQ0S9L0_9PSEU</name>
<organism evidence="2 3">
    <name type="scientific">Pseudonocardia saturnea</name>
    <dbReference type="NCBI Taxonomy" id="33909"/>
    <lineage>
        <taxon>Bacteria</taxon>
        <taxon>Bacillati</taxon>
        <taxon>Actinomycetota</taxon>
        <taxon>Actinomycetes</taxon>
        <taxon>Pseudonocardiales</taxon>
        <taxon>Pseudonocardiaceae</taxon>
        <taxon>Pseudonocardia</taxon>
    </lineage>
</organism>
<accession>A0ABQ0S9L0</accession>
<proteinExistence type="predicted"/>
<dbReference type="Proteomes" id="UP000320693">
    <property type="component" value="Unassembled WGS sequence"/>
</dbReference>
<keyword evidence="3" id="KW-1185">Reference proteome</keyword>
<sequence length="102" mass="10738">MHGLFKAVDGVDSGTTSTDRPPMTPTTPPFGPREHGCITEAALLLARNDGAAERLLTAHRPTPDGRCTGCGGSPSRWPCVLVVIAEEARNLTSDVRIRAAST</sequence>
<gene>
    <name evidence="2" type="ORF">PSA01_66260</name>
</gene>
<evidence type="ECO:0000256" key="1">
    <source>
        <dbReference type="SAM" id="MobiDB-lite"/>
    </source>
</evidence>
<protein>
    <submittedName>
        <fullName evidence="2">Uncharacterized protein</fullName>
    </submittedName>
</protein>
<evidence type="ECO:0000313" key="3">
    <source>
        <dbReference type="Proteomes" id="UP000320693"/>
    </source>
</evidence>